<dbReference type="Gene3D" id="3.90.1140.10">
    <property type="entry name" value="Cyclic phosphodiesterase"/>
    <property type="match status" value="1"/>
</dbReference>
<gene>
    <name evidence="1" type="ORF">ADN01_02980</name>
</gene>
<dbReference type="Pfam" id="PF13563">
    <property type="entry name" value="2_5_RNA_ligase2"/>
    <property type="match status" value="1"/>
</dbReference>
<name>A0A0P6Y1T9_9CHLR</name>
<protein>
    <recommendedName>
        <fullName evidence="3">2'-5' RNA ligase</fullName>
    </recommendedName>
</protein>
<accession>A0A0P6Y1T9</accession>
<dbReference type="PANTHER" id="PTHR40037:SF1">
    <property type="entry name" value="PHOSPHOESTERASE SAOUHSC_00951-RELATED"/>
    <property type="match status" value="1"/>
</dbReference>
<dbReference type="PANTHER" id="PTHR40037">
    <property type="entry name" value="PHOSPHOESTERASE YJCG-RELATED"/>
    <property type="match status" value="1"/>
</dbReference>
<evidence type="ECO:0000313" key="2">
    <source>
        <dbReference type="Proteomes" id="UP000050501"/>
    </source>
</evidence>
<dbReference type="STRING" id="229921.ADN01_02980"/>
<dbReference type="AlphaFoldDB" id="A0A0P6Y1T9"/>
<dbReference type="SUPFAM" id="SSF55144">
    <property type="entry name" value="LigT-like"/>
    <property type="match status" value="1"/>
</dbReference>
<keyword evidence="2" id="KW-1185">Reference proteome</keyword>
<reference evidence="1 2" key="1">
    <citation type="submission" date="2015-07" db="EMBL/GenBank/DDBJ databases">
        <title>Genome sequence of Levilinea saccharolytica DSM 16555.</title>
        <authorList>
            <person name="Hemp J."/>
            <person name="Ward L.M."/>
            <person name="Pace L.A."/>
            <person name="Fischer W.W."/>
        </authorList>
    </citation>
    <scope>NUCLEOTIDE SEQUENCE [LARGE SCALE GENOMIC DNA]</scope>
    <source>
        <strain evidence="1 2">KIBI-1</strain>
    </source>
</reference>
<dbReference type="Proteomes" id="UP000050501">
    <property type="component" value="Unassembled WGS sequence"/>
</dbReference>
<dbReference type="InterPro" id="IPR009097">
    <property type="entry name" value="Cyclic_Pdiesterase"/>
</dbReference>
<dbReference type="InterPro" id="IPR050580">
    <property type="entry name" value="2H_phosphoesterase_YjcG-like"/>
</dbReference>
<sequence>MSSLYEHDSPLAYRVFVGAFLEGDLAVRIQALREQYDSKTARITPPHVTLAGTYWHFGPPTPANEAAALRALRDLAPQLSAFELTLGGVNIFTGANPVVYLQAVPSAEMLAVRARLMDVLGTDKHREFIPHLTLAMRLKPKKAEAMLSELQRSEWHLRRFTAPIRALQLMQRGKSDLAWRAIGVFPLS</sequence>
<evidence type="ECO:0000313" key="1">
    <source>
        <dbReference type="EMBL" id="KPL89861.1"/>
    </source>
</evidence>
<organism evidence="1 2">
    <name type="scientific">Levilinea saccharolytica</name>
    <dbReference type="NCBI Taxonomy" id="229921"/>
    <lineage>
        <taxon>Bacteria</taxon>
        <taxon>Bacillati</taxon>
        <taxon>Chloroflexota</taxon>
        <taxon>Anaerolineae</taxon>
        <taxon>Anaerolineales</taxon>
        <taxon>Anaerolineaceae</taxon>
        <taxon>Levilinea</taxon>
    </lineage>
</organism>
<comment type="caution">
    <text evidence="1">The sequence shown here is derived from an EMBL/GenBank/DDBJ whole genome shotgun (WGS) entry which is preliminary data.</text>
</comment>
<evidence type="ECO:0008006" key="3">
    <source>
        <dbReference type="Google" id="ProtNLM"/>
    </source>
</evidence>
<dbReference type="RefSeq" id="WP_062416975.1">
    <property type="nucleotide sequence ID" value="NZ_DF967974.1"/>
</dbReference>
<proteinExistence type="predicted"/>
<dbReference type="EMBL" id="LGCM01000014">
    <property type="protein sequence ID" value="KPL89861.1"/>
    <property type="molecule type" value="Genomic_DNA"/>
</dbReference>